<comment type="caution">
    <text evidence="5">The sequence shown here is derived from an EMBL/GenBank/DDBJ whole genome shotgun (WGS) entry which is preliminary data.</text>
</comment>
<comment type="similarity">
    <text evidence="3">Belongs to the gas vesicle GvpF/GvpL family.</text>
</comment>
<dbReference type="Gene3D" id="1.10.287.110">
    <property type="entry name" value="DnaJ domain"/>
    <property type="match status" value="1"/>
</dbReference>
<dbReference type="Pfam" id="PF06386">
    <property type="entry name" value="GvpL_GvpF"/>
    <property type="match status" value="1"/>
</dbReference>
<dbReference type="CDD" id="cd06257">
    <property type="entry name" value="DnaJ"/>
    <property type="match status" value="1"/>
</dbReference>
<sequence length="346" mass="39761">MTTKGIYIYGIVPNFYSTDIFKSFENSGIYAIPLQNISAIVSDRESAHIDYLDRESLGYLLVHHQKTIEELMEKGFNMLIPMRLGTIVNSKEEVIKILANGHDLVIDTLNKIETLTEIDLVVTWADFSNTLIEIGNHPEIIAIRDDILKKTDTLSQIDQIKIGMLVQEKVKDKNTKVETNILDSLSSISLDIKSHEVMNDEMVTNSAFLINRNKKEKFEQIIDQLDEEYKGLLNFKLVGPLPCYSFYTIEVKELNQENVAQAKIELGLTIETSDSEIKRAYQEKAKEFHPDTNQNNHNKENFNRINKAYHTLLEYSEAERQSSKESLTFKGKQKVNENLILIKIKE</sequence>
<reference evidence="5 6" key="1">
    <citation type="submission" date="2018-12" db="EMBL/GenBank/DDBJ databases">
        <title>Flavobacterium sp. nov., isolated from glacier ice.</title>
        <authorList>
            <person name="Liu Q."/>
            <person name="Xin Y.-H."/>
        </authorList>
    </citation>
    <scope>NUCLEOTIDE SEQUENCE [LARGE SCALE GENOMIC DNA]</scope>
    <source>
        <strain evidence="5 6">RB1N8</strain>
    </source>
</reference>
<evidence type="ECO:0000256" key="2">
    <source>
        <dbReference type="ARBA" id="ARBA00035108"/>
    </source>
</evidence>
<evidence type="ECO:0000256" key="3">
    <source>
        <dbReference type="ARBA" id="ARBA00035643"/>
    </source>
</evidence>
<dbReference type="InterPro" id="IPR036869">
    <property type="entry name" value="J_dom_sf"/>
</dbReference>
<organism evidence="5 6">
    <name type="scientific">Flavobacterium bomense</name>
    <dbReference type="NCBI Taxonomy" id="2497483"/>
    <lineage>
        <taxon>Bacteria</taxon>
        <taxon>Pseudomonadati</taxon>
        <taxon>Bacteroidota</taxon>
        <taxon>Flavobacteriia</taxon>
        <taxon>Flavobacteriales</taxon>
        <taxon>Flavobacteriaceae</taxon>
        <taxon>Flavobacterium</taxon>
    </lineage>
</organism>
<dbReference type="PRINTS" id="PR00625">
    <property type="entry name" value="JDOMAIN"/>
</dbReference>
<dbReference type="RefSeq" id="WP_126561992.1">
    <property type="nucleotide sequence ID" value="NZ_RYDJ01000007.1"/>
</dbReference>
<keyword evidence="6" id="KW-1185">Reference proteome</keyword>
<name>A0A432CMI8_9FLAO</name>
<dbReference type="Proteomes" id="UP000280825">
    <property type="component" value="Unassembled WGS sequence"/>
</dbReference>
<gene>
    <name evidence="5" type="ORF">EKL98_08010</name>
</gene>
<dbReference type="EMBL" id="RYDJ01000007">
    <property type="protein sequence ID" value="RTZ04877.1"/>
    <property type="molecule type" value="Genomic_DNA"/>
</dbReference>
<dbReference type="AlphaFoldDB" id="A0A432CMI8"/>
<dbReference type="InterPro" id="IPR001623">
    <property type="entry name" value="DnaJ_domain"/>
</dbReference>
<protein>
    <recommendedName>
        <fullName evidence="4">J domain-containing protein</fullName>
    </recommendedName>
</protein>
<dbReference type="InterPro" id="IPR009430">
    <property type="entry name" value="GvpL/GvpF"/>
</dbReference>
<dbReference type="Pfam" id="PF00226">
    <property type="entry name" value="DnaJ"/>
    <property type="match status" value="1"/>
</dbReference>
<dbReference type="GO" id="GO:0031411">
    <property type="term" value="C:gas vesicle"/>
    <property type="evidence" value="ECO:0007669"/>
    <property type="project" value="UniProtKB-SubCell"/>
</dbReference>
<dbReference type="PANTHER" id="PTHR36852">
    <property type="entry name" value="PROTEIN GVPL 2"/>
    <property type="match status" value="1"/>
</dbReference>
<evidence type="ECO:0000313" key="6">
    <source>
        <dbReference type="Proteomes" id="UP000280825"/>
    </source>
</evidence>
<dbReference type="SUPFAM" id="SSF46565">
    <property type="entry name" value="Chaperone J-domain"/>
    <property type="match status" value="1"/>
</dbReference>
<dbReference type="PANTHER" id="PTHR36852:SF1">
    <property type="entry name" value="PROTEIN GVPL 2"/>
    <property type="match status" value="1"/>
</dbReference>
<proteinExistence type="inferred from homology"/>
<evidence type="ECO:0000259" key="4">
    <source>
        <dbReference type="PROSITE" id="PS50076"/>
    </source>
</evidence>
<feature type="domain" description="J" evidence="4">
    <location>
        <begin position="261"/>
        <end position="327"/>
    </location>
</feature>
<comment type="subcellular location">
    <subcellularLocation>
        <location evidence="2">Gas vesicle</location>
    </subcellularLocation>
</comment>
<dbReference type="SMART" id="SM00271">
    <property type="entry name" value="DnaJ"/>
    <property type="match status" value="1"/>
</dbReference>
<dbReference type="PROSITE" id="PS50076">
    <property type="entry name" value="DNAJ_2"/>
    <property type="match status" value="1"/>
</dbReference>
<accession>A0A432CMI8</accession>
<evidence type="ECO:0000256" key="1">
    <source>
        <dbReference type="ARBA" id="ARBA00022987"/>
    </source>
</evidence>
<keyword evidence="1" id="KW-0304">Gas vesicle</keyword>
<evidence type="ECO:0000313" key="5">
    <source>
        <dbReference type="EMBL" id="RTZ04877.1"/>
    </source>
</evidence>
<dbReference type="GO" id="GO:0031412">
    <property type="term" value="P:gas vesicle organization"/>
    <property type="evidence" value="ECO:0007669"/>
    <property type="project" value="InterPro"/>
</dbReference>